<dbReference type="Proteomes" id="UP000032683">
    <property type="component" value="Unassembled WGS sequence"/>
</dbReference>
<feature type="compositionally biased region" description="Basic and acidic residues" evidence="1">
    <location>
        <begin position="1"/>
        <end position="10"/>
    </location>
</feature>
<evidence type="ECO:0000256" key="1">
    <source>
        <dbReference type="SAM" id="MobiDB-lite"/>
    </source>
</evidence>
<accession>A0A0D6Q7S0</accession>
<sequence length="91" mass="10172">MHMRAADMGHDIGQNGKTGDCLNRMGRRRRMGRHDGQDPAEAQQAGQAAHGHELHITVKKQNVPDAVFFRKAAYMTCGCSYDRLAILWIGH</sequence>
<evidence type="ECO:0000313" key="2">
    <source>
        <dbReference type="EMBL" id="GAN99368.1"/>
    </source>
</evidence>
<dbReference type="AlphaFoldDB" id="A0A0D6Q7S0"/>
<feature type="region of interest" description="Disordered" evidence="1">
    <location>
        <begin position="1"/>
        <end position="52"/>
    </location>
</feature>
<organism evidence="2 3">
    <name type="scientific">Komagataeibacter xylinus NBRC 13693</name>
    <dbReference type="NCBI Taxonomy" id="1234668"/>
    <lineage>
        <taxon>Bacteria</taxon>
        <taxon>Pseudomonadati</taxon>
        <taxon>Pseudomonadota</taxon>
        <taxon>Alphaproteobacteria</taxon>
        <taxon>Acetobacterales</taxon>
        <taxon>Acetobacteraceae</taxon>
        <taxon>Komagataeibacter</taxon>
    </lineage>
</organism>
<protein>
    <submittedName>
        <fullName evidence="2">Uncharacterized protein</fullName>
    </submittedName>
</protein>
<reference evidence="2 3" key="1">
    <citation type="submission" date="2012-11" db="EMBL/GenBank/DDBJ databases">
        <title>Whole genome sequence of Gluconacetobacter xylinus NBRC 13693.</title>
        <authorList>
            <person name="Azuma Y."/>
            <person name="Higashiura N."/>
            <person name="Hirakawa H."/>
            <person name="Matsushita K."/>
        </authorList>
    </citation>
    <scope>NUCLEOTIDE SEQUENCE [LARGE SCALE GENOMIC DNA]</scope>
    <source>
        <strain evidence="2 3">NBRC 13693</strain>
    </source>
</reference>
<proteinExistence type="predicted"/>
<comment type="caution">
    <text evidence="2">The sequence shown here is derived from an EMBL/GenBank/DDBJ whole genome shotgun (WGS) entry which is preliminary data.</text>
</comment>
<evidence type="ECO:0000313" key="3">
    <source>
        <dbReference type="Proteomes" id="UP000032683"/>
    </source>
</evidence>
<feature type="compositionally biased region" description="Low complexity" evidence="1">
    <location>
        <begin position="40"/>
        <end position="49"/>
    </location>
</feature>
<gene>
    <name evidence="2" type="ORF">Gxy13693_021_021</name>
</gene>
<name>A0A0D6Q7S0_KOMXY</name>
<dbReference type="EMBL" id="BANJ01000021">
    <property type="protein sequence ID" value="GAN99368.1"/>
    <property type="molecule type" value="Genomic_DNA"/>
</dbReference>